<feature type="region of interest" description="Disordered" evidence="1">
    <location>
        <begin position="538"/>
        <end position="576"/>
    </location>
</feature>
<gene>
    <name evidence="3" type="ORF">CYCCA115_LOCUS4541</name>
</gene>
<dbReference type="SUPFAM" id="SSF50156">
    <property type="entry name" value="PDZ domain-like"/>
    <property type="match status" value="2"/>
</dbReference>
<proteinExistence type="predicted"/>
<feature type="domain" description="PDZ" evidence="2">
    <location>
        <begin position="118"/>
        <end position="199"/>
    </location>
</feature>
<feature type="region of interest" description="Disordered" evidence="1">
    <location>
        <begin position="281"/>
        <end position="458"/>
    </location>
</feature>
<evidence type="ECO:0000259" key="2">
    <source>
        <dbReference type="PROSITE" id="PS50106"/>
    </source>
</evidence>
<dbReference type="EMBL" id="CAKOGP040000446">
    <property type="protein sequence ID" value="CAJ1935205.1"/>
    <property type="molecule type" value="Genomic_DNA"/>
</dbReference>
<evidence type="ECO:0000256" key="1">
    <source>
        <dbReference type="SAM" id="MobiDB-lite"/>
    </source>
</evidence>
<sequence>MFKRLSSTKSTRKNIKGVVNEPPVKTEPVDEPIAEEKEPVSEIRAEDAPRQSDAIETMDHVISKAEKTACANDTVRGAMQYALAQGREGDAIDQVFSTVEDFTCAPENDSIAAASIKKCGITKFSQEEKVGISLRTSISTDGLYVNSISAGSKFESTELAIGQKVLKINGQDCPAALADAIDMLKSAESSLVVEVGPNDEVAKQFKEMGQIETVQNDLIVKKPEMTEIAVDGYADSCGFFWSLQNGLCALQDLDVKAIEQEEPVEEAPKEVEEVKPEIEDKALADEEEEEAPQEKKKKSLLKKPSLPSLKLRKNKSKKAVKEPDLKAEQPVEEAPKEAEETPKVELEAKAEEAPKKEENSEQLTEDKPLTKGEAPKEAPKVEEESKPESEGEALAEEEAPKIEEEIKPETEAKAVPEEEAPKEKKKKTRRFKAPSMPSIKLRKNKSKKVVEEPAPVETVTGEDGMMTIKFAKDSLDESVGLALRNSVLNDNIYVYGIFEGSKLKSSGLGEDMRVHSINGESFSNVEKAVKLIKEASELEIVAGPNDEPEETDEEDDEETEGTVEEEPQQASRGWFW</sequence>
<feature type="region of interest" description="Disordered" evidence="1">
    <location>
        <begin position="1"/>
        <end position="53"/>
    </location>
</feature>
<dbReference type="PROSITE" id="PS50106">
    <property type="entry name" value="PDZ"/>
    <property type="match status" value="1"/>
</dbReference>
<organism evidence="3 4">
    <name type="scientific">Cylindrotheca closterium</name>
    <dbReference type="NCBI Taxonomy" id="2856"/>
    <lineage>
        <taxon>Eukaryota</taxon>
        <taxon>Sar</taxon>
        <taxon>Stramenopiles</taxon>
        <taxon>Ochrophyta</taxon>
        <taxon>Bacillariophyta</taxon>
        <taxon>Bacillariophyceae</taxon>
        <taxon>Bacillariophycidae</taxon>
        <taxon>Bacillariales</taxon>
        <taxon>Bacillariaceae</taxon>
        <taxon>Cylindrotheca</taxon>
    </lineage>
</organism>
<feature type="compositionally biased region" description="Basic and acidic residues" evidence="1">
    <location>
        <begin position="319"/>
        <end position="389"/>
    </location>
</feature>
<dbReference type="Gene3D" id="2.30.42.10">
    <property type="match status" value="2"/>
</dbReference>
<keyword evidence="4" id="KW-1185">Reference proteome</keyword>
<accession>A0AAD2CNA9</accession>
<feature type="compositionally biased region" description="Basic residues" evidence="1">
    <location>
        <begin position="423"/>
        <end position="432"/>
    </location>
</feature>
<feature type="compositionally biased region" description="Basic and acidic residues" evidence="1">
    <location>
        <begin position="398"/>
        <end position="422"/>
    </location>
</feature>
<comment type="caution">
    <text evidence="3">The sequence shown here is derived from an EMBL/GenBank/DDBJ whole genome shotgun (WGS) entry which is preliminary data.</text>
</comment>
<dbReference type="Pfam" id="PF00595">
    <property type="entry name" value="PDZ"/>
    <property type="match status" value="1"/>
</dbReference>
<dbReference type="CDD" id="cd00136">
    <property type="entry name" value="PDZ_canonical"/>
    <property type="match status" value="1"/>
</dbReference>
<dbReference type="SMART" id="SM00228">
    <property type="entry name" value="PDZ"/>
    <property type="match status" value="2"/>
</dbReference>
<dbReference type="InterPro" id="IPR036034">
    <property type="entry name" value="PDZ_sf"/>
</dbReference>
<evidence type="ECO:0000313" key="4">
    <source>
        <dbReference type="Proteomes" id="UP001295423"/>
    </source>
</evidence>
<dbReference type="InterPro" id="IPR001478">
    <property type="entry name" value="PDZ"/>
</dbReference>
<dbReference type="AlphaFoldDB" id="A0AAD2CNA9"/>
<evidence type="ECO:0000313" key="3">
    <source>
        <dbReference type="EMBL" id="CAJ1935205.1"/>
    </source>
</evidence>
<reference evidence="3" key="1">
    <citation type="submission" date="2023-08" db="EMBL/GenBank/DDBJ databases">
        <authorList>
            <person name="Audoor S."/>
            <person name="Bilcke G."/>
        </authorList>
    </citation>
    <scope>NUCLEOTIDE SEQUENCE</scope>
</reference>
<feature type="compositionally biased region" description="Acidic residues" evidence="1">
    <location>
        <begin position="546"/>
        <end position="567"/>
    </location>
</feature>
<name>A0AAD2CNA9_9STRA</name>
<dbReference type="Proteomes" id="UP001295423">
    <property type="component" value="Unassembled WGS sequence"/>
</dbReference>
<feature type="compositionally biased region" description="Basic and acidic residues" evidence="1">
    <location>
        <begin position="34"/>
        <end position="50"/>
    </location>
</feature>
<protein>
    <recommendedName>
        <fullName evidence="2">PDZ domain-containing protein</fullName>
    </recommendedName>
</protein>